<reference evidence="1 2" key="1">
    <citation type="journal article" date="2019" name="Nat. Ecol. Evol.">
        <title>Megaphylogeny resolves global patterns of mushroom evolution.</title>
        <authorList>
            <person name="Varga T."/>
            <person name="Krizsan K."/>
            <person name="Foldi C."/>
            <person name="Dima B."/>
            <person name="Sanchez-Garcia M."/>
            <person name="Sanchez-Ramirez S."/>
            <person name="Szollosi G.J."/>
            <person name="Szarkandi J.G."/>
            <person name="Papp V."/>
            <person name="Albert L."/>
            <person name="Andreopoulos W."/>
            <person name="Angelini C."/>
            <person name="Antonin V."/>
            <person name="Barry K.W."/>
            <person name="Bougher N.L."/>
            <person name="Buchanan P."/>
            <person name="Buyck B."/>
            <person name="Bense V."/>
            <person name="Catcheside P."/>
            <person name="Chovatia M."/>
            <person name="Cooper J."/>
            <person name="Damon W."/>
            <person name="Desjardin D."/>
            <person name="Finy P."/>
            <person name="Geml J."/>
            <person name="Haridas S."/>
            <person name="Hughes K."/>
            <person name="Justo A."/>
            <person name="Karasinski D."/>
            <person name="Kautmanova I."/>
            <person name="Kiss B."/>
            <person name="Kocsube S."/>
            <person name="Kotiranta H."/>
            <person name="LaButti K.M."/>
            <person name="Lechner B.E."/>
            <person name="Liimatainen K."/>
            <person name="Lipzen A."/>
            <person name="Lukacs Z."/>
            <person name="Mihaltcheva S."/>
            <person name="Morgado L.N."/>
            <person name="Niskanen T."/>
            <person name="Noordeloos M.E."/>
            <person name="Ohm R.A."/>
            <person name="Ortiz-Santana B."/>
            <person name="Ovrebo C."/>
            <person name="Racz N."/>
            <person name="Riley R."/>
            <person name="Savchenko A."/>
            <person name="Shiryaev A."/>
            <person name="Soop K."/>
            <person name="Spirin V."/>
            <person name="Szebenyi C."/>
            <person name="Tomsovsky M."/>
            <person name="Tulloss R.E."/>
            <person name="Uehling J."/>
            <person name="Grigoriev I.V."/>
            <person name="Vagvolgyi C."/>
            <person name="Papp T."/>
            <person name="Martin F.M."/>
            <person name="Miettinen O."/>
            <person name="Hibbett D.S."/>
            <person name="Nagy L.G."/>
        </authorList>
    </citation>
    <scope>NUCLEOTIDE SEQUENCE [LARGE SCALE GENOMIC DNA]</scope>
    <source>
        <strain evidence="1 2">NL-1719</strain>
    </source>
</reference>
<keyword evidence="2" id="KW-1185">Reference proteome</keyword>
<protein>
    <submittedName>
        <fullName evidence="1">Uncharacterized protein</fullName>
    </submittedName>
</protein>
<gene>
    <name evidence="1" type="ORF">BDN72DRAFT_904202</name>
</gene>
<proteinExistence type="predicted"/>
<dbReference type="Proteomes" id="UP000308600">
    <property type="component" value="Unassembled WGS sequence"/>
</dbReference>
<sequence length="354" mass="39056">MSNTMDLQTWQSLCAIAHLLSIFATIIRLYRRFRLQQMWWDDCVVGLSLASSLCYLSTVFMSKGPANPSLTNDDTLFFWLTMISFTVEVWSSRLSLAISIIRLYPNNFPLRRVMKAVIAAITIALLSFVGGKIGLCVKDDLGHPSSRCVLNDCVAILNIVADILADAFLLFMPLPLVWYSQLPRGLRLLLVGAFASSIMSTNASVAYAVLVFRRNKLGSSAILKISLVAHAKAATTLLVSNFHVIFTYIYSLVQSRKVDSLPRPRTTILTTISSDHTAQEQPQWDFSTTGQSTTYSLGTMSTFAAKSRTTLIFVSSSSQSDNESDMTIDTSHLLEAPLIHGEPSLTYISSSPCP</sequence>
<accession>A0ACD3A6L3</accession>
<organism evidence="1 2">
    <name type="scientific">Pluteus cervinus</name>
    <dbReference type="NCBI Taxonomy" id="181527"/>
    <lineage>
        <taxon>Eukaryota</taxon>
        <taxon>Fungi</taxon>
        <taxon>Dikarya</taxon>
        <taxon>Basidiomycota</taxon>
        <taxon>Agaricomycotina</taxon>
        <taxon>Agaricomycetes</taxon>
        <taxon>Agaricomycetidae</taxon>
        <taxon>Agaricales</taxon>
        <taxon>Pluteineae</taxon>
        <taxon>Pluteaceae</taxon>
        <taxon>Pluteus</taxon>
    </lineage>
</organism>
<name>A0ACD3A6L3_9AGAR</name>
<evidence type="ECO:0000313" key="2">
    <source>
        <dbReference type="Proteomes" id="UP000308600"/>
    </source>
</evidence>
<evidence type="ECO:0000313" key="1">
    <source>
        <dbReference type="EMBL" id="TFK61333.1"/>
    </source>
</evidence>
<dbReference type="EMBL" id="ML208670">
    <property type="protein sequence ID" value="TFK61333.1"/>
    <property type="molecule type" value="Genomic_DNA"/>
</dbReference>